<accession>A0A4Y7Q2L2</accession>
<dbReference type="Proteomes" id="UP000294933">
    <property type="component" value="Unassembled WGS sequence"/>
</dbReference>
<organism evidence="1 2">
    <name type="scientific">Rickenella mellea</name>
    <dbReference type="NCBI Taxonomy" id="50990"/>
    <lineage>
        <taxon>Eukaryota</taxon>
        <taxon>Fungi</taxon>
        <taxon>Dikarya</taxon>
        <taxon>Basidiomycota</taxon>
        <taxon>Agaricomycotina</taxon>
        <taxon>Agaricomycetes</taxon>
        <taxon>Hymenochaetales</taxon>
        <taxon>Rickenellaceae</taxon>
        <taxon>Rickenella</taxon>
    </lineage>
</organism>
<evidence type="ECO:0000313" key="1">
    <source>
        <dbReference type="EMBL" id="TDL21030.1"/>
    </source>
</evidence>
<dbReference type="AlphaFoldDB" id="A0A4Y7Q2L2"/>
<keyword evidence="2" id="KW-1185">Reference proteome</keyword>
<reference evidence="1 2" key="1">
    <citation type="submission" date="2018-06" db="EMBL/GenBank/DDBJ databases">
        <title>A transcriptomic atlas of mushroom development highlights an independent origin of complex multicellularity.</title>
        <authorList>
            <consortium name="DOE Joint Genome Institute"/>
            <person name="Krizsan K."/>
            <person name="Almasi E."/>
            <person name="Merenyi Z."/>
            <person name="Sahu N."/>
            <person name="Viragh M."/>
            <person name="Koszo T."/>
            <person name="Mondo S."/>
            <person name="Kiss B."/>
            <person name="Balint B."/>
            <person name="Kues U."/>
            <person name="Barry K."/>
            <person name="Hegedus J.C."/>
            <person name="Henrissat B."/>
            <person name="Johnson J."/>
            <person name="Lipzen A."/>
            <person name="Ohm R."/>
            <person name="Nagy I."/>
            <person name="Pangilinan J."/>
            <person name="Yan J."/>
            <person name="Xiong Y."/>
            <person name="Grigoriev I.V."/>
            <person name="Hibbett D.S."/>
            <person name="Nagy L.G."/>
        </authorList>
    </citation>
    <scope>NUCLEOTIDE SEQUENCE [LARGE SCALE GENOMIC DNA]</scope>
    <source>
        <strain evidence="1 2">SZMC22713</strain>
    </source>
</reference>
<protein>
    <submittedName>
        <fullName evidence="1">Uncharacterized protein</fullName>
    </submittedName>
</protein>
<dbReference type="VEuPathDB" id="FungiDB:BD410DRAFT_724756"/>
<name>A0A4Y7Q2L2_9AGAM</name>
<dbReference type="EMBL" id="ML170183">
    <property type="protein sequence ID" value="TDL21030.1"/>
    <property type="molecule type" value="Genomic_DNA"/>
</dbReference>
<feature type="non-terminal residue" evidence="1">
    <location>
        <position position="83"/>
    </location>
</feature>
<evidence type="ECO:0000313" key="2">
    <source>
        <dbReference type="Proteomes" id="UP000294933"/>
    </source>
</evidence>
<dbReference type="STRING" id="50990.A0A4Y7Q2L2"/>
<gene>
    <name evidence="1" type="ORF">BD410DRAFT_724756</name>
</gene>
<sequence>MEMLDRDSVSDVLFDHASPATMYRVGRTCWMAWRAVQDYSRRTFNINSRLRRFFDDPIGFRNLQAQTGTVISGAFAHRFFDRT</sequence>
<dbReference type="OrthoDB" id="3041043at2759"/>
<proteinExistence type="predicted"/>